<keyword evidence="1" id="KW-0472">Membrane</keyword>
<evidence type="ECO:0000313" key="2">
    <source>
        <dbReference type="EMBL" id="MBD2150026.1"/>
    </source>
</evidence>
<name>A0A926URR5_9CYAN</name>
<evidence type="ECO:0000256" key="1">
    <source>
        <dbReference type="SAM" id="Phobius"/>
    </source>
</evidence>
<dbReference type="EMBL" id="JACJPY010000018">
    <property type="protein sequence ID" value="MBD2150026.1"/>
    <property type="molecule type" value="Genomic_DNA"/>
</dbReference>
<dbReference type="AlphaFoldDB" id="A0A926URR5"/>
<organism evidence="2 3">
    <name type="scientific">Pseudanabaena cinerea FACHB-1277</name>
    <dbReference type="NCBI Taxonomy" id="2949581"/>
    <lineage>
        <taxon>Bacteria</taxon>
        <taxon>Bacillati</taxon>
        <taxon>Cyanobacteriota</taxon>
        <taxon>Cyanophyceae</taxon>
        <taxon>Pseudanabaenales</taxon>
        <taxon>Pseudanabaenaceae</taxon>
        <taxon>Pseudanabaena</taxon>
        <taxon>Pseudanabaena cinerea</taxon>
    </lineage>
</organism>
<dbReference type="RefSeq" id="WP_190350397.1">
    <property type="nucleotide sequence ID" value="NZ_JACJPY010000018.1"/>
</dbReference>
<sequence>MSIGDILAIATFLISLLVIAYGFGAMANRLEKVERDLNDLGVKVSTNFQRCDSDTRELDRKISGLANNFARLDERCAMLEREETIGRMRG</sequence>
<accession>A0A926URR5</accession>
<reference evidence="2" key="1">
    <citation type="journal article" date="2015" name="ISME J.">
        <title>Draft Genome Sequence of Streptomyces incarnatus NRRL8089, which Produces the Nucleoside Antibiotic Sinefungin.</title>
        <authorList>
            <person name="Oshima K."/>
            <person name="Hattori M."/>
            <person name="Shimizu H."/>
            <person name="Fukuda K."/>
            <person name="Nemoto M."/>
            <person name="Inagaki K."/>
            <person name="Tamura T."/>
        </authorList>
    </citation>
    <scope>NUCLEOTIDE SEQUENCE</scope>
    <source>
        <strain evidence="2">FACHB-1277</strain>
    </source>
</reference>
<gene>
    <name evidence="2" type="ORF">H6F44_07805</name>
</gene>
<keyword evidence="1" id="KW-0812">Transmembrane</keyword>
<evidence type="ECO:0000313" key="3">
    <source>
        <dbReference type="Proteomes" id="UP000631421"/>
    </source>
</evidence>
<protein>
    <submittedName>
        <fullName evidence="2">Uncharacterized protein</fullName>
    </submittedName>
</protein>
<keyword evidence="1" id="KW-1133">Transmembrane helix</keyword>
<keyword evidence="3" id="KW-1185">Reference proteome</keyword>
<comment type="caution">
    <text evidence="2">The sequence shown here is derived from an EMBL/GenBank/DDBJ whole genome shotgun (WGS) entry which is preliminary data.</text>
</comment>
<feature type="transmembrane region" description="Helical" evidence="1">
    <location>
        <begin position="6"/>
        <end position="27"/>
    </location>
</feature>
<reference evidence="2" key="2">
    <citation type="submission" date="2020-08" db="EMBL/GenBank/DDBJ databases">
        <authorList>
            <person name="Chen M."/>
            <person name="Teng W."/>
            <person name="Zhao L."/>
            <person name="Hu C."/>
            <person name="Zhou Y."/>
            <person name="Han B."/>
            <person name="Song L."/>
            <person name="Shu W."/>
        </authorList>
    </citation>
    <scope>NUCLEOTIDE SEQUENCE</scope>
    <source>
        <strain evidence="2">FACHB-1277</strain>
    </source>
</reference>
<dbReference type="Proteomes" id="UP000631421">
    <property type="component" value="Unassembled WGS sequence"/>
</dbReference>
<proteinExistence type="predicted"/>